<dbReference type="Proteomes" id="UP000694565">
    <property type="component" value="Unplaced"/>
</dbReference>
<proteinExistence type="inferred from homology"/>
<keyword evidence="2" id="KW-0547">Nucleotide-binding</keyword>
<dbReference type="InterPro" id="IPR006703">
    <property type="entry name" value="G_AIG1"/>
</dbReference>
<dbReference type="Gene3D" id="3.40.50.300">
    <property type="entry name" value="P-loop containing nucleotide triphosphate hydrolases"/>
    <property type="match status" value="1"/>
</dbReference>
<keyword evidence="6" id="KW-1185">Reference proteome</keyword>
<evidence type="ECO:0000256" key="3">
    <source>
        <dbReference type="ARBA" id="ARBA00023134"/>
    </source>
</evidence>
<protein>
    <recommendedName>
        <fullName evidence="4">AIG1-type G domain-containing protein</fullName>
    </recommendedName>
</protein>
<organism evidence="5 6">
    <name type="scientific">Cyclopterus lumpus</name>
    <name type="common">Lumpsucker</name>
    <dbReference type="NCBI Taxonomy" id="8103"/>
    <lineage>
        <taxon>Eukaryota</taxon>
        <taxon>Metazoa</taxon>
        <taxon>Chordata</taxon>
        <taxon>Craniata</taxon>
        <taxon>Vertebrata</taxon>
        <taxon>Euteleostomi</taxon>
        <taxon>Actinopterygii</taxon>
        <taxon>Neopterygii</taxon>
        <taxon>Teleostei</taxon>
        <taxon>Neoteleostei</taxon>
        <taxon>Acanthomorphata</taxon>
        <taxon>Eupercaria</taxon>
        <taxon>Perciformes</taxon>
        <taxon>Cottioidei</taxon>
        <taxon>Cottales</taxon>
        <taxon>Cyclopteridae</taxon>
        <taxon>Cyclopterus</taxon>
    </lineage>
</organism>
<comment type="similarity">
    <text evidence="1">Belongs to the TRAFAC class TrmE-Era-EngA-EngB-Septin-like GTPase superfamily. AIG1/Toc34/Toc159-like paraseptin GTPase family. IAN subfamily.</text>
</comment>
<dbReference type="FunFam" id="3.40.50.300:FF:001809">
    <property type="entry name" value="Si:ch1073-365p7.2"/>
    <property type="match status" value="1"/>
</dbReference>
<dbReference type="InterPro" id="IPR045058">
    <property type="entry name" value="GIMA/IAN/Toc"/>
</dbReference>
<dbReference type="PANTHER" id="PTHR10903:SF107">
    <property type="entry name" value="GTPASE IMAP FAMILY MEMBER 4-LIKE-RELATED"/>
    <property type="match status" value="1"/>
</dbReference>
<dbReference type="GO" id="GO:0005525">
    <property type="term" value="F:GTP binding"/>
    <property type="evidence" value="ECO:0007669"/>
    <property type="project" value="UniProtKB-KW"/>
</dbReference>
<dbReference type="AlphaFoldDB" id="A0A8C2W9X2"/>
<dbReference type="Ensembl" id="ENSCLMT00005001097.1">
    <property type="protein sequence ID" value="ENSCLMP00005001012.1"/>
    <property type="gene ID" value="ENSCLMG00005000616.1"/>
</dbReference>
<sequence length="243" mass="27080">QNKGYAVRTTESATLAEVRLILIGGRWAGKSVSGNTILGKDRFECGRTRTTQTEVRHVAVQGRRLVVVDAPGWSHSLSLTEIPEGDKRRFKLNASRCPPGPHVFLLVVPVDSAFSAESKRTVEEHMKLLGERVWRHTMVLFTCGDFLGGKTIEQHIESEGESLRRLTERCRNRYHNADDGTQIAEMLEKITETVAGNGGDYFVPDGKIFLTIEERRSSVVEAAHVRKSQVVAKRKILRGTNGS</sequence>
<evidence type="ECO:0000259" key="4">
    <source>
        <dbReference type="PROSITE" id="PS51720"/>
    </source>
</evidence>
<accession>A0A8C2W9X2</accession>
<reference evidence="5" key="2">
    <citation type="submission" date="2025-09" db="UniProtKB">
        <authorList>
            <consortium name="Ensembl"/>
        </authorList>
    </citation>
    <scope>IDENTIFICATION</scope>
</reference>
<evidence type="ECO:0000313" key="5">
    <source>
        <dbReference type="Ensembl" id="ENSCLMP00005001012.1"/>
    </source>
</evidence>
<dbReference type="GeneTree" id="ENSGT00940000162556"/>
<reference evidence="5" key="1">
    <citation type="submission" date="2025-08" db="UniProtKB">
        <authorList>
            <consortium name="Ensembl"/>
        </authorList>
    </citation>
    <scope>IDENTIFICATION</scope>
</reference>
<keyword evidence="3" id="KW-0342">GTP-binding</keyword>
<evidence type="ECO:0000256" key="2">
    <source>
        <dbReference type="ARBA" id="ARBA00022741"/>
    </source>
</evidence>
<dbReference type="PROSITE" id="PS51720">
    <property type="entry name" value="G_AIG1"/>
    <property type="match status" value="1"/>
</dbReference>
<dbReference type="InterPro" id="IPR027417">
    <property type="entry name" value="P-loop_NTPase"/>
</dbReference>
<dbReference type="PANTHER" id="PTHR10903">
    <property type="entry name" value="GTPASE, IMAP FAMILY MEMBER-RELATED"/>
    <property type="match status" value="1"/>
</dbReference>
<name>A0A8C2W9X2_CYCLU</name>
<dbReference type="SUPFAM" id="SSF52540">
    <property type="entry name" value="P-loop containing nucleoside triphosphate hydrolases"/>
    <property type="match status" value="1"/>
</dbReference>
<evidence type="ECO:0000313" key="6">
    <source>
        <dbReference type="Proteomes" id="UP000694565"/>
    </source>
</evidence>
<feature type="domain" description="AIG1-type G" evidence="4">
    <location>
        <begin position="15"/>
        <end position="211"/>
    </location>
</feature>
<evidence type="ECO:0000256" key="1">
    <source>
        <dbReference type="ARBA" id="ARBA00008535"/>
    </source>
</evidence>
<dbReference type="Pfam" id="PF04548">
    <property type="entry name" value="AIG1"/>
    <property type="match status" value="1"/>
</dbReference>